<dbReference type="Pfam" id="PF01590">
    <property type="entry name" value="GAF"/>
    <property type="match status" value="1"/>
</dbReference>
<evidence type="ECO:0000256" key="1">
    <source>
        <dbReference type="ARBA" id="ARBA00022801"/>
    </source>
</evidence>
<dbReference type="EMBL" id="JARXVH010000002">
    <property type="protein sequence ID" value="MDH6214042.1"/>
    <property type="molecule type" value="Genomic_DNA"/>
</dbReference>
<dbReference type="InterPro" id="IPR001932">
    <property type="entry name" value="PPM-type_phosphatase-like_dom"/>
</dbReference>
<dbReference type="SMART" id="SM00331">
    <property type="entry name" value="PP2C_SIG"/>
    <property type="match status" value="1"/>
</dbReference>
<dbReference type="SMART" id="SM00065">
    <property type="entry name" value="GAF"/>
    <property type="match status" value="1"/>
</dbReference>
<dbReference type="SUPFAM" id="SSF81606">
    <property type="entry name" value="PP2C-like"/>
    <property type="match status" value="1"/>
</dbReference>
<dbReference type="Gene3D" id="3.60.40.10">
    <property type="entry name" value="PPM-type phosphatase domain"/>
    <property type="match status" value="1"/>
</dbReference>
<evidence type="ECO:0000259" key="3">
    <source>
        <dbReference type="SMART" id="SM00065"/>
    </source>
</evidence>
<dbReference type="InterPro" id="IPR003018">
    <property type="entry name" value="GAF"/>
</dbReference>
<keyword evidence="1" id="KW-0378">Hydrolase</keyword>
<gene>
    <name evidence="5" type="ORF">M2283_001325</name>
</gene>
<proteinExistence type="predicted"/>
<keyword evidence="6" id="KW-1185">Reference proteome</keyword>
<feature type="domain" description="PPM-type phosphatase" evidence="4">
    <location>
        <begin position="250"/>
        <end position="469"/>
    </location>
</feature>
<dbReference type="InterPro" id="IPR029016">
    <property type="entry name" value="GAF-like_dom_sf"/>
</dbReference>
<evidence type="ECO:0000313" key="5">
    <source>
        <dbReference type="EMBL" id="MDH6214042.1"/>
    </source>
</evidence>
<sequence>MRRGAHAWHAADPGPTRKGKTLRNEARHLPDGALSPVSQRRRLFFSPAADVIGSELDLHMTGSHVVHALSPAFCDAASVYLLERWLLEENAYAGSDPPQVEARRLALRVGAEAAEDWEPLLPVDQVIVFPRETPYARALADKRSQLLDAVDPHTSERLSASGPDDEGIRSLLDSTSFLVVPLHLRDVAVGFIACTRGPDQPPFERGDAVAVERLAARACVALDNARRYERERRTALAIRNSLLPTADHDFPGCRIAHGYLPAGDGNIIGGDWFDALPRPGGRVGLIVGDAMGHGPESAVAMIQLSTAVRTLAGLDLSPAELMDRLDALAAAIPGASFATCMYAEWDRRQRTCTLVGAGHPPPLLRPGDGPAAPVVLANAGLPLGLGAGRYETTVLTVTEPTLLVLYSDGLVESRQCDIEEGITRLAHALDTAVTRAPGGDDLRSLCEELLDDAAAAPGADDRTVLLAELTPS</sequence>
<feature type="region of interest" description="Disordered" evidence="2">
    <location>
        <begin position="1"/>
        <end position="23"/>
    </location>
</feature>
<dbReference type="InterPro" id="IPR036457">
    <property type="entry name" value="PPM-type-like_dom_sf"/>
</dbReference>
<reference evidence="5 6" key="1">
    <citation type="submission" date="2023-04" db="EMBL/GenBank/DDBJ databases">
        <title>Forest soil microbial communities from Buena Vista Peninsula, Colon Province, Panama.</title>
        <authorList>
            <person name="Bouskill N."/>
        </authorList>
    </citation>
    <scope>NUCLEOTIDE SEQUENCE [LARGE SCALE GENOMIC DNA]</scope>
    <source>
        <strain evidence="5 6">GGS1</strain>
    </source>
</reference>
<name>A0ABT6LCM6_9ACTN</name>
<feature type="domain" description="GAF" evidence="3">
    <location>
        <begin position="57"/>
        <end position="232"/>
    </location>
</feature>
<accession>A0ABT6LCM6</accession>
<dbReference type="Gene3D" id="3.30.450.40">
    <property type="match status" value="1"/>
</dbReference>
<evidence type="ECO:0000313" key="6">
    <source>
        <dbReference type="Proteomes" id="UP001160499"/>
    </source>
</evidence>
<protein>
    <submittedName>
        <fullName evidence="5">Serine phosphatase RsbU (Regulator of sigma subunit)</fullName>
    </submittedName>
</protein>
<evidence type="ECO:0000256" key="2">
    <source>
        <dbReference type="SAM" id="MobiDB-lite"/>
    </source>
</evidence>
<dbReference type="SUPFAM" id="SSF55781">
    <property type="entry name" value="GAF domain-like"/>
    <property type="match status" value="1"/>
</dbReference>
<evidence type="ECO:0000259" key="4">
    <source>
        <dbReference type="SMART" id="SM00331"/>
    </source>
</evidence>
<organism evidence="5 6">
    <name type="scientific">Streptomyces pseudovenezuelae</name>
    <dbReference type="NCBI Taxonomy" id="67350"/>
    <lineage>
        <taxon>Bacteria</taxon>
        <taxon>Bacillati</taxon>
        <taxon>Actinomycetota</taxon>
        <taxon>Actinomycetes</taxon>
        <taxon>Kitasatosporales</taxon>
        <taxon>Streptomycetaceae</taxon>
        <taxon>Streptomyces</taxon>
        <taxon>Streptomyces aurantiacus group</taxon>
    </lineage>
</organism>
<dbReference type="Pfam" id="PF07228">
    <property type="entry name" value="SpoIIE"/>
    <property type="match status" value="1"/>
</dbReference>
<dbReference type="Proteomes" id="UP001160499">
    <property type="component" value="Unassembled WGS sequence"/>
</dbReference>
<dbReference type="InterPro" id="IPR052016">
    <property type="entry name" value="Bact_Sigma-Reg"/>
</dbReference>
<dbReference type="PANTHER" id="PTHR43156">
    <property type="entry name" value="STAGE II SPORULATION PROTEIN E-RELATED"/>
    <property type="match status" value="1"/>
</dbReference>
<dbReference type="PANTHER" id="PTHR43156:SF2">
    <property type="entry name" value="STAGE II SPORULATION PROTEIN E"/>
    <property type="match status" value="1"/>
</dbReference>
<comment type="caution">
    <text evidence="5">The sequence shown here is derived from an EMBL/GenBank/DDBJ whole genome shotgun (WGS) entry which is preliminary data.</text>
</comment>